<feature type="compositionally biased region" description="Polar residues" evidence="9">
    <location>
        <begin position="388"/>
        <end position="401"/>
    </location>
</feature>
<dbReference type="EMBL" id="CP040330">
    <property type="protein sequence ID" value="QCS41751.1"/>
    <property type="molecule type" value="Genomic_DNA"/>
</dbReference>
<feature type="transmembrane region" description="Helical" evidence="10">
    <location>
        <begin position="312"/>
        <end position="330"/>
    </location>
</feature>
<keyword evidence="4" id="KW-0762">Sugar transport</keyword>
<feature type="transmembrane region" description="Helical" evidence="10">
    <location>
        <begin position="137"/>
        <end position="157"/>
    </location>
</feature>
<dbReference type="PANTHER" id="PTHR30505">
    <property type="entry name" value="FRUCTOSE-LIKE PERMEASE"/>
    <property type="match status" value="1"/>
</dbReference>
<evidence type="ECO:0000259" key="11">
    <source>
        <dbReference type="PROSITE" id="PS51104"/>
    </source>
</evidence>
<accession>A0A4P8WIQ1</accession>
<keyword evidence="12" id="KW-0808">Transferase</keyword>
<evidence type="ECO:0000256" key="3">
    <source>
        <dbReference type="ARBA" id="ARBA00022475"/>
    </source>
</evidence>
<evidence type="ECO:0000256" key="2">
    <source>
        <dbReference type="ARBA" id="ARBA00022448"/>
    </source>
</evidence>
<dbReference type="AlphaFoldDB" id="A0A4P8WIQ1"/>
<feature type="transmembrane region" description="Helical" evidence="10">
    <location>
        <begin position="20"/>
        <end position="45"/>
    </location>
</feature>
<dbReference type="RefSeq" id="WP_138244253.1">
    <property type="nucleotide sequence ID" value="NZ_CP040330.1"/>
</dbReference>
<sequence>MNDRVANGLRTHLTSVKEDLMTGVSFMIPFVTIGGICLALAFMVAELPETVLGITVPGAGATTETVFEDTGTLPWYLAQIGDLGLTMMIPVLGGYIAYAIADKPGLAPGFILSWAIQQEAIIEAAGLVIGFEAEGATAGFLGAIVAGLLAGYVARWMKGWSVPSVVSQMMPILVIPVFTTLLLAPIVILGLGVPIAILDDALTSALEGMQGSNAILLGAILGGMMAVDMGGPVNKVAYVFGTVLVGEQIFAPMAAVMIGGMVPPLGLALSNFIAPQKYAAEMYENAKAAVPLGLAFITEGAIPYAAADPLRVIPSAAVGSATAGAAALWLGVTMPAPHGGIFVMFLSNSLWLFLGCIALGTAITATVATLIKPDYHERVAGAKPAKSVTDSGQTNAGQTND</sequence>
<name>A0A4P8WIQ1_9EURY</name>
<keyword evidence="6 10" id="KW-0812">Transmembrane</keyword>
<evidence type="ECO:0000256" key="10">
    <source>
        <dbReference type="SAM" id="Phobius"/>
    </source>
</evidence>
<keyword evidence="8 10" id="KW-0472">Membrane</keyword>
<gene>
    <name evidence="12" type="ORF">FEJ81_05050</name>
</gene>
<keyword evidence="2" id="KW-0813">Transport</keyword>
<keyword evidence="5" id="KW-0598">Phosphotransferase system</keyword>
<evidence type="ECO:0000313" key="12">
    <source>
        <dbReference type="EMBL" id="QCS41751.1"/>
    </source>
</evidence>
<feature type="domain" description="PTS EIIC type-2" evidence="11">
    <location>
        <begin position="16"/>
        <end position="383"/>
    </location>
</feature>
<dbReference type="PROSITE" id="PS51104">
    <property type="entry name" value="PTS_EIIC_TYPE_2"/>
    <property type="match status" value="1"/>
</dbReference>
<evidence type="ECO:0000256" key="4">
    <source>
        <dbReference type="ARBA" id="ARBA00022597"/>
    </source>
</evidence>
<dbReference type="InterPro" id="IPR050864">
    <property type="entry name" value="Bacterial_PTS_Sugar_Transport"/>
</dbReference>
<feature type="transmembrane region" description="Helical" evidence="10">
    <location>
        <begin position="76"/>
        <end position="98"/>
    </location>
</feature>
<dbReference type="InterPro" id="IPR006327">
    <property type="entry name" value="PTS_IIC_fruc"/>
</dbReference>
<proteinExistence type="predicted"/>
<dbReference type="Proteomes" id="UP000302218">
    <property type="component" value="Chromosome"/>
</dbReference>
<comment type="subcellular location">
    <subcellularLocation>
        <location evidence="1">Cell inner membrane</location>
        <topology evidence="1">Multi-pass membrane protein</topology>
    </subcellularLocation>
</comment>
<organism evidence="12 13">
    <name type="scientific">Natrinema versiforme</name>
    <dbReference type="NCBI Taxonomy" id="88724"/>
    <lineage>
        <taxon>Archaea</taxon>
        <taxon>Methanobacteriati</taxon>
        <taxon>Methanobacteriota</taxon>
        <taxon>Stenosarchaea group</taxon>
        <taxon>Halobacteria</taxon>
        <taxon>Halobacteriales</taxon>
        <taxon>Natrialbaceae</taxon>
        <taxon>Natrinema</taxon>
    </lineage>
</organism>
<keyword evidence="3" id="KW-1003">Cell membrane</keyword>
<evidence type="ECO:0000313" key="13">
    <source>
        <dbReference type="Proteomes" id="UP000302218"/>
    </source>
</evidence>
<dbReference type="OrthoDB" id="201905at2157"/>
<dbReference type="GO" id="GO:0008982">
    <property type="term" value="F:protein-N(PI)-phosphohistidine-sugar phosphotransferase activity"/>
    <property type="evidence" value="ECO:0007669"/>
    <property type="project" value="InterPro"/>
</dbReference>
<feature type="transmembrane region" description="Helical" evidence="10">
    <location>
        <begin position="239"/>
        <end position="262"/>
    </location>
</feature>
<feature type="transmembrane region" description="Helical" evidence="10">
    <location>
        <begin position="350"/>
        <end position="371"/>
    </location>
</feature>
<dbReference type="GO" id="GO:0090563">
    <property type="term" value="F:protein-phosphocysteine-sugar phosphotransferase activity"/>
    <property type="evidence" value="ECO:0007669"/>
    <property type="project" value="TreeGrafter"/>
</dbReference>
<dbReference type="GeneID" id="40264616"/>
<dbReference type="GO" id="GO:0005351">
    <property type="term" value="F:carbohydrate:proton symporter activity"/>
    <property type="evidence" value="ECO:0007669"/>
    <property type="project" value="InterPro"/>
</dbReference>
<evidence type="ECO:0000256" key="7">
    <source>
        <dbReference type="ARBA" id="ARBA00022989"/>
    </source>
</evidence>
<evidence type="ECO:0000256" key="9">
    <source>
        <dbReference type="SAM" id="MobiDB-lite"/>
    </source>
</evidence>
<evidence type="ECO:0000256" key="5">
    <source>
        <dbReference type="ARBA" id="ARBA00022683"/>
    </source>
</evidence>
<feature type="transmembrane region" description="Helical" evidence="10">
    <location>
        <begin position="169"/>
        <end position="197"/>
    </location>
</feature>
<evidence type="ECO:0000256" key="6">
    <source>
        <dbReference type="ARBA" id="ARBA00022692"/>
    </source>
</evidence>
<feature type="transmembrane region" description="Helical" evidence="10">
    <location>
        <begin position="209"/>
        <end position="227"/>
    </location>
</feature>
<dbReference type="PANTHER" id="PTHR30505:SF0">
    <property type="entry name" value="FRUCTOSE-LIKE PTS SYSTEM EIIBC COMPONENT-RELATED"/>
    <property type="match status" value="1"/>
</dbReference>
<evidence type="ECO:0000256" key="8">
    <source>
        <dbReference type="ARBA" id="ARBA00023136"/>
    </source>
</evidence>
<evidence type="ECO:0000256" key="1">
    <source>
        <dbReference type="ARBA" id="ARBA00004429"/>
    </source>
</evidence>
<reference evidence="13" key="1">
    <citation type="submission" date="2019-05" db="EMBL/GenBank/DDBJ databases">
        <title>Genome sequence and methylation pattern of the halophilic Archaeon Natrinema versiforme BOL5-4.</title>
        <authorList>
            <person name="DasSarma P."/>
            <person name="Anton B.P."/>
            <person name="DasSarma S.L."/>
            <person name="Martinez F.L."/>
            <person name="Guzman D."/>
            <person name="Roberts R.J."/>
            <person name="DasSarma S."/>
        </authorList>
    </citation>
    <scope>NUCLEOTIDE SEQUENCE [LARGE SCALE GENOMIC DNA]</scope>
    <source>
        <strain evidence="13">BOL5-4</strain>
    </source>
</reference>
<keyword evidence="7 10" id="KW-1133">Transmembrane helix</keyword>
<dbReference type="KEGG" id="nvr:FEJ81_05050"/>
<dbReference type="GO" id="GO:0005886">
    <property type="term" value="C:plasma membrane"/>
    <property type="evidence" value="ECO:0007669"/>
    <property type="project" value="UniProtKB-SubCell"/>
</dbReference>
<dbReference type="InterPro" id="IPR013014">
    <property type="entry name" value="PTS_EIIC_2"/>
</dbReference>
<dbReference type="GO" id="GO:0009401">
    <property type="term" value="P:phosphoenolpyruvate-dependent sugar phosphotransferase system"/>
    <property type="evidence" value="ECO:0007669"/>
    <property type="project" value="UniProtKB-KW"/>
</dbReference>
<protein>
    <submittedName>
        <fullName evidence="12">Sugar phosphotransferase</fullName>
    </submittedName>
</protein>
<feature type="region of interest" description="Disordered" evidence="9">
    <location>
        <begin position="382"/>
        <end position="401"/>
    </location>
</feature>
<dbReference type="NCBIfam" id="TIGR01427">
    <property type="entry name" value="PTS_IIC_fructo"/>
    <property type="match status" value="1"/>
</dbReference>